<keyword evidence="4" id="KW-1185">Reference proteome</keyword>
<sequence>MCLSIFTSELDSCVDNNEITDEELSDDEDNITKGKDFFSVIDNNPSEENIVTNELEIENGDSFEFILDNTDINFSNIIEPVEPVVIAVTTSTQTVNLHDISGPSNNIKSPSSKKHKNTSKKKKVDISQIRRKWKKITVKTLEPDYSLPDGPVDGKFLGETATSIFLEFIDGFIDQLLYQTNLYSIQRGRPLNIKRFEILNFIGINFLMGYNKLPSWKHYWATSDDLNVSCVSNTMSRNQFDNILSNLHIQDNLLIPKNNKDKLFKLRPLINFCNEIFSTSYHGTRELSIDESMIIFKGRNCMKQYNPQKPIKRGYKIWCLSDQRGYIKNFSIYQGKDEQLSDEFESFGLEKLKAENSLACGTIRSNRKDVPDLAEDKKAPRGSSDYRITNTGIGVYKWKDTKYVMLASNYHGSEITTVTRKDNCGRKKDILCPQVVRDYNCYMGSVDHADQLRTTYGVNRKSKKWWHRIFWGLLDIMFVNSYVVYKQIHGSITLLDFRRSVTQGLLTLRELPISNKSQSTSTPKNKGPATKKRRGKEWSVSKDIRLTNRGIHWPKFVTNRGRCEVCAINGTQSRPYSKCSHCNVFLCCNDKKNCFADYHDIDCS</sequence>
<dbReference type="OrthoDB" id="6612384at2759"/>
<feature type="domain" description="PiggyBac transposable element-derived protein" evidence="2">
    <location>
        <begin position="349"/>
        <end position="482"/>
    </location>
</feature>
<evidence type="ECO:0000313" key="3">
    <source>
        <dbReference type="EnsemblMetazoa" id="XP_029348503.1"/>
    </source>
</evidence>
<reference evidence="3" key="2">
    <citation type="submission" date="2022-06" db="UniProtKB">
        <authorList>
            <consortium name="EnsemblMetazoa"/>
        </authorList>
    </citation>
    <scope>IDENTIFICATION</scope>
</reference>
<name>A0A8R2NXX8_ACYPI</name>
<feature type="compositionally biased region" description="Basic residues" evidence="1">
    <location>
        <begin position="111"/>
        <end position="124"/>
    </location>
</feature>
<dbReference type="PANTHER" id="PTHR46599">
    <property type="entry name" value="PIGGYBAC TRANSPOSABLE ELEMENT-DERIVED PROTEIN 4"/>
    <property type="match status" value="1"/>
</dbReference>
<dbReference type="Proteomes" id="UP000007819">
    <property type="component" value="Unassembled WGS sequence"/>
</dbReference>
<dbReference type="PANTHER" id="PTHR46599:SF3">
    <property type="entry name" value="PIGGYBAC TRANSPOSABLE ELEMENT-DERIVED PROTEIN 4"/>
    <property type="match status" value="1"/>
</dbReference>
<evidence type="ECO:0000256" key="1">
    <source>
        <dbReference type="SAM" id="MobiDB-lite"/>
    </source>
</evidence>
<evidence type="ECO:0000259" key="2">
    <source>
        <dbReference type="Pfam" id="PF13843"/>
    </source>
</evidence>
<protein>
    <recommendedName>
        <fullName evidence="2">PiggyBac transposable element-derived protein domain-containing protein</fullName>
    </recommendedName>
</protein>
<dbReference type="AlphaFoldDB" id="A0A8R2NXX8"/>
<proteinExistence type="predicted"/>
<reference evidence="4" key="1">
    <citation type="submission" date="2010-06" db="EMBL/GenBank/DDBJ databases">
        <authorList>
            <person name="Jiang H."/>
            <person name="Abraham K."/>
            <person name="Ali S."/>
            <person name="Alsbrooks S.L."/>
            <person name="Anim B.N."/>
            <person name="Anosike U.S."/>
            <person name="Attaway T."/>
            <person name="Bandaranaike D.P."/>
            <person name="Battles P.K."/>
            <person name="Bell S.N."/>
            <person name="Bell A.V."/>
            <person name="Beltran B."/>
            <person name="Bickham C."/>
            <person name="Bustamante Y."/>
            <person name="Caleb T."/>
            <person name="Canada A."/>
            <person name="Cardenas V."/>
            <person name="Carter K."/>
            <person name="Chacko J."/>
            <person name="Chandrabose M.N."/>
            <person name="Chavez D."/>
            <person name="Chavez A."/>
            <person name="Chen L."/>
            <person name="Chu H.-S."/>
            <person name="Claassen K.J."/>
            <person name="Cockrell R."/>
            <person name="Collins M."/>
            <person name="Cooper J.A."/>
            <person name="Cree A."/>
            <person name="Curry S.M."/>
            <person name="Da Y."/>
            <person name="Dao M.D."/>
            <person name="Das B."/>
            <person name="Davila M.-L."/>
            <person name="Davy-Carroll L."/>
            <person name="Denson S."/>
            <person name="Dinh H."/>
            <person name="Ebong V.E."/>
            <person name="Edwards J.R."/>
            <person name="Egan A."/>
            <person name="El-Daye J."/>
            <person name="Escobedo L."/>
            <person name="Fernandez S."/>
            <person name="Fernando P.R."/>
            <person name="Flagg N."/>
            <person name="Forbes L.D."/>
            <person name="Fowler R.G."/>
            <person name="Fu Q."/>
            <person name="Gabisi R.A."/>
            <person name="Ganer J."/>
            <person name="Garbino Pronczuk A."/>
            <person name="Garcia R.M."/>
            <person name="Garner T."/>
            <person name="Garrett T.E."/>
            <person name="Gonzalez D.A."/>
            <person name="Hamid H."/>
            <person name="Hawkins E.S."/>
            <person name="Hirani K."/>
            <person name="Hogues M.E."/>
            <person name="Hollins B."/>
            <person name="Hsiao C.-H."/>
            <person name="Jabil R."/>
            <person name="James M.L."/>
            <person name="Jhangiani S.N."/>
            <person name="Johnson B."/>
            <person name="Johnson Q."/>
            <person name="Joshi V."/>
            <person name="Kalu J.B."/>
            <person name="Kam C."/>
            <person name="Kashfia A."/>
            <person name="Keebler J."/>
            <person name="Kisamo H."/>
            <person name="Kovar C.L."/>
            <person name="Lago L.A."/>
            <person name="Lai C.-Y."/>
            <person name="Laidlaw J."/>
            <person name="Lara F."/>
            <person name="Le T.-K."/>
            <person name="Lee S.L."/>
            <person name="Legall F.H."/>
            <person name="Lemon S.J."/>
            <person name="Lewis L.R."/>
            <person name="Li B."/>
            <person name="Liu Y."/>
            <person name="Liu Y.-S."/>
            <person name="Lopez J."/>
            <person name="Lozado R.J."/>
            <person name="Lu J."/>
            <person name="Madu R.C."/>
            <person name="Maheshwari M."/>
            <person name="Maheshwari R."/>
            <person name="Malloy K."/>
            <person name="Martinez E."/>
            <person name="Mathew T."/>
            <person name="Mercado I.C."/>
            <person name="Mercado C."/>
            <person name="Meyer B."/>
            <person name="Montgomery K."/>
            <person name="Morgan M.B."/>
            <person name="Munidasa M."/>
            <person name="Nazareth L.V."/>
            <person name="Nelson J."/>
            <person name="Ng B.M."/>
            <person name="Nguyen N.B."/>
            <person name="Nguyen P.Q."/>
            <person name="Nguyen T."/>
            <person name="Obregon M."/>
            <person name="Okwuonu G.O."/>
            <person name="Onwere C.G."/>
            <person name="Orozco G."/>
            <person name="Parra A."/>
            <person name="Patel S."/>
            <person name="Patil S."/>
            <person name="Perez A."/>
            <person name="Perez Y."/>
            <person name="Pham C."/>
            <person name="Primus E.L."/>
            <person name="Pu L.-L."/>
            <person name="Puazo M."/>
            <person name="Qin X."/>
            <person name="Quiroz J.B."/>
            <person name="Reese J."/>
            <person name="Richards S."/>
            <person name="Rives C.M."/>
            <person name="Robberts R."/>
            <person name="Ruiz S.J."/>
            <person name="Ruiz M.J."/>
            <person name="Santibanez J."/>
            <person name="Schneider B.W."/>
            <person name="Sisson I."/>
            <person name="Smith M."/>
            <person name="Sodergren E."/>
            <person name="Song X.-Z."/>
            <person name="Song B.B."/>
            <person name="Summersgill H."/>
            <person name="Thelus R."/>
            <person name="Thornton R.D."/>
            <person name="Trejos Z.Y."/>
            <person name="Usmani K."/>
            <person name="Vattathil S."/>
            <person name="Villasana D."/>
            <person name="Walker D.L."/>
            <person name="Wang S."/>
            <person name="Wang K."/>
            <person name="White C.S."/>
            <person name="Williams A.C."/>
            <person name="Williamson J."/>
            <person name="Wilson K."/>
            <person name="Woghiren I.O."/>
            <person name="Woodworth J.R."/>
            <person name="Worley K.C."/>
            <person name="Wright R.A."/>
            <person name="Wu W."/>
            <person name="Young L."/>
            <person name="Zhang L."/>
            <person name="Zhang J."/>
            <person name="Zhu Y."/>
            <person name="Muzny D.M."/>
            <person name="Weinstock G."/>
            <person name="Gibbs R.A."/>
        </authorList>
    </citation>
    <scope>NUCLEOTIDE SEQUENCE [LARGE SCALE GENOMIC DNA]</scope>
    <source>
        <strain evidence="4">LSR1</strain>
    </source>
</reference>
<feature type="region of interest" description="Disordered" evidence="1">
    <location>
        <begin position="99"/>
        <end position="124"/>
    </location>
</feature>
<dbReference type="RefSeq" id="XP_029348503.1">
    <property type="nucleotide sequence ID" value="XM_029492643.1"/>
</dbReference>
<accession>A0A8R2NXX8</accession>
<dbReference type="KEGG" id="api:115035007"/>
<feature type="domain" description="PiggyBac transposable element-derived protein" evidence="2">
    <location>
        <begin position="164"/>
        <end position="341"/>
    </location>
</feature>
<organism evidence="3 4">
    <name type="scientific">Acyrthosiphon pisum</name>
    <name type="common">Pea aphid</name>
    <dbReference type="NCBI Taxonomy" id="7029"/>
    <lineage>
        <taxon>Eukaryota</taxon>
        <taxon>Metazoa</taxon>
        <taxon>Ecdysozoa</taxon>
        <taxon>Arthropoda</taxon>
        <taxon>Hexapoda</taxon>
        <taxon>Insecta</taxon>
        <taxon>Pterygota</taxon>
        <taxon>Neoptera</taxon>
        <taxon>Paraneoptera</taxon>
        <taxon>Hemiptera</taxon>
        <taxon>Sternorrhyncha</taxon>
        <taxon>Aphidomorpha</taxon>
        <taxon>Aphidoidea</taxon>
        <taxon>Aphididae</taxon>
        <taxon>Macrosiphini</taxon>
        <taxon>Acyrthosiphon</taxon>
    </lineage>
</organism>
<feature type="compositionally biased region" description="Low complexity" evidence="1">
    <location>
        <begin position="100"/>
        <end position="110"/>
    </location>
</feature>
<feature type="region of interest" description="Disordered" evidence="1">
    <location>
        <begin position="516"/>
        <end position="538"/>
    </location>
</feature>
<evidence type="ECO:0000313" key="4">
    <source>
        <dbReference type="Proteomes" id="UP000007819"/>
    </source>
</evidence>
<dbReference type="Pfam" id="PF13843">
    <property type="entry name" value="DDE_Tnp_1_7"/>
    <property type="match status" value="2"/>
</dbReference>
<dbReference type="GeneID" id="115035007"/>
<dbReference type="EnsemblMetazoa" id="XM_029492643.1">
    <property type="protein sequence ID" value="XP_029348503.1"/>
    <property type="gene ID" value="LOC115035007"/>
</dbReference>
<dbReference type="InterPro" id="IPR029526">
    <property type="entry name" value="PGBD"/>
</dbReference>